<dbReference type="InterPro" id="IPR036291">
    <property type="entry name" value="NAD(P)-bd_dom_sf"/>
</dbReference>
<keyword evidence="2" id="KW-0560">Oxidoreductase</keyword>
<evidence type="ECO:0008006" key="5">
    <source>
        <dbReference type="Google" id="ProtNLM"/>
    </source>
</evidence>
<proteinExistence type="inferred from homology"/>
<gene>
    <name evidence="3" type="ORF">BDW59DRAFT_176848</name>
</gene>
<evidence type="ECO:0000256" key="2">
    <source>
        <dbReference type="ARBA" id="ARBA00023002"/>
    </source>
</evidence>
<dbReference type="PRINTS" id="PR00081">
    <property type="entry name" value="GDHRDH"/>
</dbReference>
<evidence type="ECO:0000313" key="4">
    <source>
        <dbReference type="Proteomes" id="UP001610335"/>
    </source>
</evidence>
<dbReference type="EMBL" id="JBFXLS010000154">
    <property type="protein sequence ID" value="KAL2813043.1"/>
    <property type="molecule type" value="Genomic_DNA"/>
</dbReference>
<dbReference type="InterPro" id="IPR051911">
    <property type="entry name" value="SDR_oxidoreductase"/>
</dbReference>
<dbReference type="InterPro" id="IPR002347">
    <property type="entry name" value="SDR_fam"/>
</dbReference>
<evidence type="ECO:0000256" key="1">
    <source>
        <dbReference type="ARBA" id="ARBA00006484"/>
    </source>
</evidence>
<dbReference type="SUPFAM" id="SSF51735">
    <property type="entry name" value="NAD(P)-binding Rossmann-fold domains"/>
    <property type="match status" value="1"/>
</dbReference>
<organism evidence="3 4">
    <name type="scientific">Aspergillus cavernicola</name>
    <dbReference type="NCBI Taxonomy" id="176166"/>
    <lineage>
        <taxon>Eukaryota</taxon>
        <taxon>Fungi</taxon>
        <taxon>Dikarya</taxon>
        <taxon>Ascomycota</taxon>
        <taxon>Pezizomycotina</taxon>
        <taxon>Eurotiomycetes</taxon>
        <taxon>Eurotiomycetidae</taxon>
        <taxon>Eurotiales</taxon>
        <taxon>Aspergillaceae</taxon>
        <taxon>Aspergillus</taxon>
        <taxon>Aspergillus subgen. Nidulantes</taxon>
    </lineage>
</organism>
<dbReference type="Pfam" id="PF00106">
    <property type="entry name" value="adh_short"/>
    <property type="match status" value="1"/>
</dbReference>
<reference evidence="3 4" key="1">
    <citation type="submission" date="2024-07" db="EMBL/GenBank/DDBJ databases">
        <title>Section-level genome sequencing and comparative genomics of Aspergillus sections Usti and Cavernicolus.</title>
        <authorList>
            <consortium name="Lawrence Berkeley National Laboratory"/>
            <person name="Nybo J.L."/>
            <person name="Vesth T.C."/>
            <person name="Theobald S."/>
            <person name="Frisvad J.C."/>
            <person name="Larsen T.O."/>
            <person name="Kjaerboelling I."/>
            <person name="Rothschild-Mancinelli K."/>
            <person name="Lyhne E.K."/>
            <person name="Kogle M.E."/>
            <person name="Barry K."/>
            <person name="Clum A."/>
            <person name="Na H."/>
            <person name="Ledsgaard L."/>
            <person name="Lin J."/>
            <person name="Lipzen A."/>
            <person name="Kuo A."/>
            <person name="Riley R."/>
            <person name="Mondo S."/>
            <person name="LaButti K."/>
            <person name="Haridas S."/>
            <person name="Pangalinan J."/>
            <person name="Salamov A.A."/>
            <person name="Simmons B.A."/>
            <person name="Magnuson J.K."/>
            <person name="Chen J."/>
            <person name="Drula E."/>
            <person name="Henrissat B."/>
            <person name="Wiebenga A."/>
            <person name="Lubbers R.J."/>
            <person name="Gomes A.C."/>
            <person name="Makela M.R."/>
            <person name="Stajich J."/>
            <person name="Grigoriev I.V."/>
            <person name="Mortensen U.H."/>
            <person name="De vries R.P."/>
            <person name="Baker S.E."/>
            <person name="Andersen M.R."/>
        </authorList>
    </citation>
    <scope>NUCLEOTIDE SEQUENCE [LARGE SCALE GENOMIC DNA]</scope>
    <source>
        <strain evidence="3 4">CBS 600.67</strain>
    </source>
</reference>
<dbReference type="Gene3D" id="3.40.50.720">
    <property type="entry name" value="NAD(P)-binding Rossmann-like Domain"/>
    <property type="match status" value="1"/>
</dbReference>
<keyword evidence="4" id="KW-1185">Reference proteome</keyword>
<accession>A0ABR4HE71</accession>
<name>A0ABR4HE71_9EURO</name>
<sequence length="243" mass="26355">MPQQVWLITGTSSGFGAEFVKDLLSCGDKVVATARNLSIIPHLKNRGAVITLLDIPAPQVELEAKTHEAIAIYGHVNVLVNNAGYAHFGIGLRNSTSTSSVYQCNTVSFASLPQQKERNACVFGSVTAWHGVPAVGVYCSSKFALRDNLKLSTPSIPSIFNQANGKQPGNPVRGVDCIISVVKGERDAAYKPWTNTLALGSDAVRATRRKCEDTLTQLAEWEELSRSSDFANDFIKTYSLMIH</sequence>
<comment type="similarity">
    <text evidence="1">Belongs to the short-chain dehydrogenases/reductases (SDR) family.</text>
</comment>
<comment type="caution">
    <text evidence="3">The sequence shown here is derived from an EMBL/GenBank/DDBJ whole genome shotgun (WGS) entry which is preliminary data.</text>
</comment>
<dbReference type="PANTHER" id="PTHR43976:SF16">
    <property type="entry name" value="SHORT-CHAIN DEHYDROGENASE_REDUCTASE FAMILY PROTEIN"/>
    <property type="match status" value="1"/>
</dbReference>
<evidence type="ECO:0000313" key="3">
    <source>
        <dbReference type="EMBL" id="KAL2813043.1"/>
    </source>
</evidence>
<dbReference type="Proteomes" id="UP001610335">
    <property type="component" value="Unassembled WGS sequence"/>
</dbReference>
<dbReference type="PANTHER" id="PTHR43976">
    <property type="entry name" value="SHORT CHAIN DEHYDROGENASE"/>
    <property type="match status" value="1"/>
</dbReference>
<protein>
    <recommendedName>
        <fullName evidence="5">NAD(P)-binding protein</fullName>
    </recommendedName>
</protein>